<evidence type="ECO:0000313" key="2">
    <source>
        <dbReference type="EMBL" id="MET1756992.1"/>
    </source>
</evidence>
<accession>A0ABV2D538</accession>
<proteinExistence type="predicted"/>
<evidence type="ECO:0000313" key="3">
    <source>
        <dbReference type="Proteomes" id="UP001548713"/>
    </source>
</evidence>
<feature type="compositionally biased region" description="Polar residues" evidence="1">
    <location>
        <begin position="1"/>
        <end position="21"/>
    </location>
</feature>
<sequence length="110" mass="12092">PPASTRKQSAPRCTSTSSFPSSLPDGSKAPEKSHSKWMKKSGGRQCTTEGSVRQMKATVEHAFAMKNIRRPGRFSLLPPRMVDHTPTYRLSIPELAENVSLLPEPDAACR</sequence>
<dbReference type="Proteomes" id="UP001548713">
    <property type="component" value="Unassembled WGS sequence"/>
</dbReference>
<feature type="non-terminal residue" evidence="2">
    <location>
        <position position="1"/>
    </location>
</feature>
<name>A0ABV2D538_9SPHN</name>
<feature type="region of interest" description="Disordered" evidence="1">
    <location>
        <begin position="1"/>
        <end position="52"/>
    </location>
</feature>
<keyword evidence="3" id="KW-1185">Reference proteome</keyword>
<gene>
    <name evidence="2" type="ORF">ABVV53_16245</name>
</gene>
<dbReference type="EMBL" id="JBEWLY010000025">
    <property type="protein sequence ID" value="MET1756992.1"/>
    <property type="molecule type" value="Genomic_DNA"/>
</dbReference>
<organism evidence="2 3">
    <name type="scientific">Novosphingobium kalidii</name>
    <dbReference type="NCBI Taxonomy" id="3230299"/>
    <lineage>
        <taxon>Bacteria</taxon>
        <taxon>Pseudomonadati</taxon>
        <taxon>Pseudomonadota</taxon>
        <taxon>Alphaproteobacteria</taxon>
        <taxon>Sphingomonadales</taxon>
        <taxon>Sphingomonadaceae</taxon>
        <taxon>Novosphingobium</taxon>
    </lineage>
</organism>
<reference evidence="2 3" key="1">
    <citation type="submission" date="2024-07" db="EMBL/GenBank/DDBJ databases">
        <title>Novosphingobium kalidii RD2P27.</title>
        <authorList>
            <person name="Sun J.-Q."/>
        </authorList>
    </citation>
    <scope>NUCLEOTIDE SEQUENCE [LARGE SCALE GENOMIC DNA]</scope>
    <source>
        <strain evidence="2 3">RD2P27</strain>
    </source>
</reference>
<evidence type="ECO:0000256" key="1">
    <source>
        <dbReference type="SAM" id="MobiDB-lite"/>
    </source>
</evidence>
<protein>
    <submittedName>
        <fullName evidence="2">Uncharacterized protein</fullName>
    </submittedName>
</protein>
<comment type="caution">
    <text evidence="2">The sequence shown here is derived from an EMBL/GenBank/DDBJ whole genome shotgun (WGS) entry which is preliminary data.</text>
</comment>